<protein>
    <submittedName>
        <fullName evidence="2">Uncharacterized protein</fullName>
    </submittedName>
</protein>
<evidence type="ECO:0000313" key="2">
    <source>
        <dbReference type="EMBL" id="CAD7232066.1"/>
    </source>
</evidence>
<accession>A0A7R8ZPA7</accession>
<gene>
    <name evidence="2" type="ORF">CTOB1V02_LOCUS9907</name>
</gene>
<reference evidence="2" key="1">
    <citation type="submission" date="2020-11" db="EMBL/GenBank/DDBJ databases">
        <authorList>
            <person name="Tran Van P."/>
        </authorList>
    </citation>
    <scope>NUCLEOTIDE SEQUENCE</scope>
</reference>
<evidence type="ECO:0000256" key="1">
    <source>
        <dbReference type="SAM" id="MobiDB-lite"/>
    </source>
</evidence>
<dbReference type="AlphaFoldDB" id="A0A7R8ZPA7"/>
<sequence length="238" mass="25765">MVRRVVLPILAHFQEDLCGWTNRFLTSWQCSDPPLVESFHLASQAITTDSSSGPISSSEWESLLELLLEQAAELKKVHEKYSDVSMPKDDEEQAKSEEHGNAVHDEQRDEYILPTSGDECRGPPMETSEADGSVGYCFPETQITASSDALKAMNDCNSSEGILDSDGEKHSLSTSLSLTQNTISGMDLLEQAADALKSLKTINISDTLATPDFSPMPLGGGALQDLYTGHLSAVSSPI</sequence>
<proteinExistence type="predicted"/>
<name>A0A7R8ZPA7_9CRUS</name>
<feature type="compositionally biased region" description="Basic and acidic residues" evidence="1">
    <location>
        <begin position="80"/>
        <end position="111"/>
    </location>
</feature>
<dbReference type="EMBL" id="OB664181">
    <property type="protein sequence ID" value="CAD7232066.1"/>
    <property type="molecule type" value="Genomic_DNA"/>
</dbReference>
<feature type="region of interest" description="Disordered" evidence="1">
    <location>
        <begin position="80"/>
        <end position="133"/>
    </location>
</feature>
<organism evidence="2">
    <name type="scientific">Cyprideis torosa</name>
    <dbReference type="NCBI Taxonomy" id="163714"/>
    <lineage>
        <taxon>Eukaryota</taxon>
        <taxon>Metazoa</taxon>
        <taxon>Ecdysozoa</taxon>
        <taxon>Arthropoda</taxon>
        <taxon>Crustacea</taxon>
        <taxon>Oligostraca</taxon>
        <taxon>Ostracoda</taxon>
        <taxon>Podocopa</taxon>
        <taxon>Podocopida</taxon>
        <taxon>Cytherocopina</taxon>
        <taxon>Cytheroidea</taxon>
        <taxon>Cytherideidae</taxon>
        <taxon>Cyprideis</taxon>
    </lineage>
</organism>